<organism evidence="2 3">
    <name type="scientific">Pyrenophora teres f. teres</name>
    <dbReference type="NCBI Taxonomy" id="97479"/>
    <lineage>
        <taxon>Eukaryota</taxon>
        <taxon>Fungi</taxon>
        <taxon>Dikarya</taxon>
        <taxon>Ascomycota</taxon>
        <taxon>Pezizomycotina</taxon>
        <taxon>Dothideomycetes</taxon>
        <taxon>Pleosporomycetidae</taxon>
        <taxon>Pleosporales</taxon>
        <taxon>Pleosporineae</taxon>
        <taxon>Pleosporaceae</taxon>
        <taxon>Pyrenophora</taxon>
    </lineage>
</organism>
<dbReference type="SUPFAM" id="SSF52540">
    <property type="entry name" value="P-loop containing nucleoside triphosphate hydrolases"/>
    <property type="match status" value="1"/>
</dbReference>
<evidence type="ECO:0000259" key="1">
    <source>
        <dbReference type="Pfam" id="PF00350"/>
    </source>
</evidence>
<dbReference type="Proteomes" id="UP000472372">
    <property type="component" value="Chromosome 3"/>
</dbReference>
<evidence type="ECO:0000313" key="3">
    <source>
        <dbReference type="Proteomes" id="UP000472372"/>
    </source>
</evidence>
<proteinExistence type="predicted"/>
<evidence type="ECO:0000313" key="2">
    <source>
        <dbReference type="EMBL" id="CAE7027163.1"/>
    </source>
</evidence>
<dbReference type="Gene3D" id="3.40.50.300">
    <property type="entry name" value="P-loop containing nucleotide triphosphate hydrolases"/>
    <property type="match status" value="2"/>
</dbReference>
<protein>
    <recommendedName>
        <fullName evidence="1">Dynamin N-terminal domain-containing protein</fullName>
    </recommendedName>
</protein>
<dbReference type="PANTHER" id="PTHR36681:SF3">
    <property type="entry name" value="NUCLEAR GTPASE, GERMINAL CENTER-ASSOCIATED, TANDEM DUPLICATE 3"/>
    <property type="match status" value="1"/>
</dbReference>
<dbReference type="EMBL" id="HG992979">
    <property type="protein sequence ID" value="CAE7027163.1"/>
    <property type="molecule type" value="Genomic_DNA"/>
</dbReference>
<accession>A0A6S6VYJ1</accession>
<dbReference type="InterPro" id="IPR027417">
    <property type="entry name" value="P-loop_NTPase"/>
</dbReference>
<gene>
    <name evidence="2" type="ORF">PTTW11_04200</name>
</gene>
<dbReference type="PANTHER" id="PTHR36681">
    <property type="entry name" value="NUCLEAR GTPASE, GERMINAL CENTER-ASSOCIATED, TANDEM DUPLICATE 3"/>
    <property type="match status" value="1"/>
</dbReference>
<sequence>MSDRGLSLELPVPVVLPKFADFKAADSIARSRMAEVNDSAQSGTDGLASDSFYDKMHIEIDGDVRNMCAKLSQAIAEFPETSEELSHLLTRLNAAYHMPKGTVLLAAFLGMMGVGKSTLINALFGRVLVANSGGVLACTSIPTVITWKKGATDNTKRSDLAIQLFTEEQYQDCVREQINRWTEWYAHSSESKQINRFEDEDCLSEGHMFQEHTKPSGEFDRTQLKRGADTAKEYFEIILNVQENGLAKQTLDAVLHGNDIKEEEFFDHCMVEIRARCVQITELVADLKDVHDRDLRKQRAQIDKFWPLVKAVYVEIGHTLLRNNIHVVDLPGYDDNNQIRNAVIDQFRAKADMEIVVTRTRVASSISQEHWLDESIRRRGPDRTLLVTNGSDEIVTGILNVIEDLNEQPFTHLKHCLQDANSISDFSDGDEALIHEYRECLYMNAKLAFINHQSDIVKKKFSDKGVNVLLTSAREALLHQIPDPTEVPKLCLAATGIETLRGYLLIQTATSNLRTLHNHVFETLPDISVAINHIIVKFVDEDGYRAMREFLAQELRDLQKRLVALSVSTIQERVKAPWNDRHIGRKIFPAHKKTLDP</sequence>
<feature type="domain" description="Dynamin N-terminal" evidence="1">
    <location>
        <begin position="107"/>
        <end position="388"/>
    </location>
</feature>
<name>A0A6S6VYJ1_9PLEO</name>
<dbReference type="InterPro" id="IPR045063">
    <property type="entry name" value="Dynamin_N"/>
</dbReference>
<dbReference type="AlphaFoldDB" id="A0A6S6VYJ1"/>
<reference evidence="2" key="1">
    <citation type="submission" date="2021-02" db="EMBL/GenBank/DDBJ databases">
        <authorList>
            <person name="Syme A R."/>
            <person name="Syme A R."/>
            <person name="Moolhuijzen P."/>
        </authorList>
    </citation>
    <scope>NUCLEOTIDE SEQUENCE</scope>
    <source>
        <strain evidence="2">W1-1</strain>
    </source>
</reference>
<dbReference type="Pfam" id="PF00350">
    <property type="entry name" value="Dynamin_N"/>
    <property type="match status" value="1"/>
</dbReference>